<evidence type="ECO:0000256" key="1">
    <source>
        <dbReference type="ARBA" id="ARBA00022801"/>
    </source>
</evidence>
<dbReference type="GO" id="GO:0016788">
    <property type="term" value="F:hydrolase activity, acting on ester bonds"/>
    <property type="evidence" value="ECO:0007669"/>
    <property type="project" value="InterPro"/>
</dbReference>
<dbReference type="PANTHER" id="PTHR31956">
    <property type="entry name" value="NON-SPECIFIC PHOSPHOLIPASE C4-RELATED"/>
    <property type="match status" value="1"/>
</dbReference>
<dbReference type="GO" id="GO:0009395">
    <property type="term" value="P:phospholipid catabolic process"/>
    <property type="evidence" value="ECO:0007669"/>
    <property type="project" value="TreeGrafter"/>
</dbReference>
<organism evidence="3 4">
    <name type="scientific">Linnemannia schmuckeri</name>
    <dbReference type="NCBI Taxonomy" id="64567"/>
    <lineage>
        <taxon>Eukaryota</taxon>
        <taxon>Fungi</taxon>
        <taxon>Fungi incertae sedis</taxon>
        <taxon>Mucoromycota</taxon>
        <taxon>Mortierellomycotina</taxon>
        <taxon>Mortierellomycetes</taxon>
        <taxon>Mortierellales</taxon>
        <taxon>Mortierellaceae</taxon>
        <taxon>Linnemannia</taxon>
    </lineage>
</organism>
<feature type="signal peptide" evidence="2">
    <location>
        <begin position="1"/>
        <end position="18"/>
    </location>
</feature>
<dbReference type="InterPro" id="IPR007312">
    <property type="entry name" value="Phosphoesterase"/>
</dbReference>
<dbReference type="PANTHER" id="PTHR31956:SF8">
    <property type="entry name" value="ACID PHOSPHATASE PHOA (AFU_ORTHOLOGUE AFUA_1G03570)"/>
    <property type="match status" value="1"/>
</dbReference>
<dbReference type="OrthoDB" id="5135119at2759"/>
<dbReference type="InterPro" id="IPR017850">
    <property type="entry name" value="Alkaline_phosphatase_core_sf"/>
</dbReference>
<name>A0A9P5S6I0_9FUNG</name>
<sequence>MLFKKLAFLALLTAAATAQVPKGKAFDHIFIVFLENTTILTRIPVSYYFALPQKDYDLAISDPALRSLFSSGVVLNNYHGVAHPSQPNYFAAIAGDYFGYKDDSSHNLDTSYKTIVDLLEAKGLTWRTYQENMPSVCYTGSSSKSLYYRKHNPFISFDLISKNAARCKNVVPSTQLQTDLQAGYLPNYSFYTPNIKNDGHDTTVAYASKWFSGFLAPLLSNPTFNNNTLIVLTFDEADDYTDKTNHVLGLLLGDAVKNIKNTVDSTYYTQYSLISTVTSNWGLGNLGRNDINKPLSNVFSFVAALTGYQNVVVTNPPPLN</sequence>
<evidence type="ECO:0000313" key="3">
    <source>
        <dbReference type="EMBL" id="KAF9156228.1"/>
    </source>
</evidence>
<evidence type="ECO:0000313" key="4">
    <source>
        <dbReference type="Proteomes" id="UP000748756"/>
    </source>
</evidence>
<dbReference type="EMBL" id="JAAAUQ010000032">
    <property type="protein sequence ID" value="KAF9156228.1"/>
    <property type="molecule type" value="Genomic_DNA"/>
</dbReference>
<accession>A0A9P5S6I0</accession>
<dbReference type="AlphaFoldDB" id="A0A9P5S6I0"/>
<evidence type="ECO:0008006" key="5">
    <source>
        <dbReference type="Google" id="ProtNLM"/>
    </source>
</evidence>
<evidence type="ECO:0000256" key="2">
    <source>
        <dbReference type="SAM" id="SignalP"/>
    </source>
</evidence>
<dbReference type="Gene3D" id="3.40.720.10">
    <property type="entry name" value="Alkaline Phosphatase, subunit A"/>
    <property type="match status" value="1"/>
</dbReference>
<feature type="chain" id="PRO_5040412569" description="Acid phosphatase" evidence="2">
    <location>
        <begin position="19"/>
        <end position="320"/>
    </location>
</feature>
<dbReference type="Proteomes" id="UP000748756">
    <property type="component" value="Unassembled WGS sequence"/>
</dbReference>
<keyword evidence="1" id="KW-0378">Hydrolase</keyword>
<comment type="caution">
    <text evidence="3">The sequence shown here is derived from an EMBL/GenBank/DDBJ whole genome shotgun (WGS) entry which is preliminary data.</text>
</comment>
<keyword evidence="4" id="KW-1185">Reference proteome</keyword>
<keyword evidence="2" id="KW-0732">Signal</keyword>
<proteinExistence type="predicted"/>
<gene>
    <name evidence="3" type="ORF">BG015_006631</name>
</gene>
<reference evidence="3" key="1">
    <citation type="journal article" date="2020" name="Fungal Divers.">
        <title>Resolving the Mortierellaceae phylogeny through synthesis of multi-gene phylogenetics and phylogenomics.</title>
        <authorList>
            <person name="Vandepol N."/>
            <person name="Liber J."/>
            <person name="Desiro A."/>
            <person name="Na H."/>
            <person name="Kennedy M."/>
            <person name="Barry K."/>
            <person name="Grigoriev I.V."/>
            <person name="Miller A.N."/>
            <person name="O'Donnell K."/>
            <person name="Stajich J.E."/>
            <person name="Bonito G."/>
        </authorList>
    </citation>
    <scope>NUCLEOTIDE SEQUENCE</scope>
    <source>
        <strain evidence="3">NRRL 6426</strain>
    </source>
</reference>
<dbReference type="Pfam" id="PF04185">
    <property type="entry name" value="Phosphoesterase"/>
    <property type="match status" value="1"/>
</dbReference>
<protein>
    <recommendedName>
        <fullName evidence="5">Acid phosphatase</fullName>
    </recommendedName>
</protein>